<dbReference type="WBParaSite" id="SBAD_0000235101-mRNA-1">
    <property type="protein sequence ID" value="SBAD_0000235101-mRNA-1"/>
    <property type="gene ID" value="SBAD_0000235101"/>
</dbReference>
<dbReference type="EMBL" id="UZAM01007142">
    <property type="protein sequence ID" value="VDO96997.1"/>
    <property type="molecule type" value="Genomic_DNA"/>
</dbReference>
<evidence type="ECO:0000313" key="2">
    <source>
        <dbReference type="EMBL" id="VDO96997.1"/>
    </source>
</evidence>
<accession>A0A183IF52</accession>
<dbReference type="AlphaFoldDB" id="A0A183IF52"/>
<gene>
    <name evidence="2" type="ORF">SBAD_LOCUS2246</name>
</gene>
<protein>
    <submittedName>
        <fullName evidence="2 4">Uncharacterized protein</fullName>
    </submittedName>
</protein>
<proteinExistence type="predicted"/>
<keyword evidence="3" id="KW-1185">Reference proteome</keyword>
<reference evidence="2 3" key="2">
    <citation type="submission" date="2018-11" db="EMBL/GenBank/DDBJ databases">
        <authorList>
            <consortium name="Pathogen Informatics"/>
        </authorList>
    </citation>
    <scope>NUCLEOTIDE SEQUENCE [LARGE SCALE GENOMIC DNA]</scope>
</reference>
<name>A0A183IF52_9BILA</name>
<feature type="region of interest" description="Disordered" evidence="1">
    <location>
        <begin position="1"/>
        <end position="25"/>
    </location>
</feature>
<evidence type="ECO:0000256" key="1">
    <source>
        <dbReference type="SAM" id="MobiDB-lite"/>
    </source>
</evidence>
<evidence type="ECO:0000313" key="3">
    <source>
        <dbReference type="Proteomes" id="UP000270296"/>
    </source>
</evidence>
<dbReference type="Proteomes" id="UP000270296">
    <property type="component" value="Unassembled WGS sequence"/>
</dbReference>
<sequence>MVNSSDGSESTSIKGTSTANVRQPSQSGMVTLGASVIRLTVANLLASSNNELNAVDSNRAFFDMSALLSEHAVIDPRLQDIRCNAASETISSRGRLCDGCKPEAKLRFFSFPKIRPLKYTVHLM</sequence>
<reference evidence="4" key="1">
    <citation type="submission" date="2016-06" db="UniProtKB">
        <authorList>
            <consortium name="WormBaseParasite"/>
        </authorList>
    </citation>
    <scope>IDENTIFICATION</scope>
</reference>
<organism evidence="4">
    <name type="scientific">Soboliphyme baturini</name>
    <dbReference type="NCBI Taxonomy" id="241478"/>
    <lineage>
        <taxon>Eukaryota</taxon>
        <taxon>Metazoa</taxon>
        <taxon>Ecdysozoa</taxon>
        <taxon>Nematoda</taxon>
        <taxon>Enoplea</taxon>
        <taxon>Dorylaimia</taxon>
        <taxon>Dioctophymatida</taxon>
        <taxon>Dioctophymatoidea</taxon>
        <taxon>Soboliphymatidae</taxon>
        <taxon>Soboliphyme</taxon>
    </lineage>
</organism>
<evidence type="ECO:0000313" key="4">
    <source>
        <dbReference type="WBParaSite" id="SBAD_0000235101-mRNA-1"/>
    </source>
</evidence>